<feature type="transmembrane region" description="Helical" evidence="1">
    <location>
        <begin position="261"/>
        <end position="282"/>
    </location>
</feature>
<sequence length="324" mass="36146">MDTQINYANVMITKASTAVQCFFYGIYTALFTICTHIILKRQQRRYHYLIAIFLLFFLISAHVLLSVVDDAMWYCNLFDCRWQSESLRGRLCTAKFELLIAASAVADAILLWRCYTVWGRRWQIVVLPMILYVGCHVTGFVLDAPQSQAVKEGYKSPSGILIGSLDIAAIVAGAIGINNLVLSSMIAFRIFKVSHELESYLGPAARNLYRTVIAVTLESGITYSSFISLLFFIEVHQLRVGYQGEQSLVLDTFIDIGMRTWSPLAGIMSIIIIVRVALGIGFNDIEGTVTSMHATIASDNAPVLDIHTSGAERRDSITIFNFQS</sequence>
<proteinExistence type="predicted"/>
<dbReference type="Proteomes" id="UP000054988">
    <property type="component" value="Unassembled WGS sequence"/>
</dbReference>
<accession>A0A0W0GBX3</accession>
<feature type="transmembrane region" description="Helical" evidence="1">
    <location>
        <begin position="94"/>
        <end position="112"/>
    </location>
</feature>
<feature type="transmembrane region" description="Helical" evidence="1">
    <location>
        <begin position="46"/>
        <end position="68"/>
    </location>
</feature>
<feature type="transmembrane region" description="Helical" evidence="1">
    <location>
        <begin position="124"/>
        <end position="142"/>
    </location>
</feature>
<name>A0A0W0GBX3_MONRR</name>
<keyword evidence="1" id="KW-0472">Membrane</keyword>
<protein>
    <recommendedName>
        <fullName evidence="4">Integral membrane protein</fullName>
    </recommendedName>
</protein>
<feature type="transmembrane region" description="Helical" evidence="1">
    <location>
        <begin position="17"/>
        <end position="39"/>
    </location>
</feature>
<organism evidence="2 3">
    <name type="scientific">Moniliophthora roreri</name>
    <name type="common">Frosty pod rot fungus</name>
    <name type="synonym">Monilia roreri</name>
    <dbReference type="NCBI Taxonomy" id="221103"/>
    <lineage>
        <taxon>Eukaryota</taxon>
        <taxon>Fungi</taxon>
        <taxon>Dikarya</taxon>
        <taxon>Basidiomycota</taxon>
        <taxon>Agaricomycotina</taxon>
        <taxon>Agaricomycetes</taxon>
        <taxon>Agaricomycetidae</taxon>
        <taxon>Agaricales</taxon>
        <taxon>Marasmiineae</taxon>
        <taxon>Marasmiaceae</taxon>
        <taxon>Moniliophthora</taxon>
    </lineage>
</organism>
<evidence type="ECO:0000256" key="1">
    <source>
        <dbReference type="SAM" id="Phobius"/>
    </source>
</evidence>
<evidence type="ECO:0000313" key="2">
    <source>
        <dbReference type="EMBL" id="KTB46029.1"/>
    </source>
</evidence>
<dbReference type="AlphaFoldDB" id="A0A0W0GBX3"/>
<gene>
    <name evidence="2" type="ORF">WG66_1397</name>
</gene>
<keyword evidence="1" id="KW-1133">Transmembrane helix</keyword>
<feature type="transmembrane region" description="Helical" evidence="1">
    <location>
        <begin position="212"/>
        <end position="233"/>
    </location>
</feature>
<comment type="caution">
    <text evidence="2">The sequence shown here is derived from an EMBL/GenBank/DDBJ whole genome shotgun (WGS) entry which is preliminary data.</text>
</comment>
<evidence type="ECO:0000313" key="3">
    <source>
        <dbReference type="Proteomes" id="UP000054988"/>
    </source>
</evidence>
<keyword evidence="1" id="KW-0812">Transmembrane</keyword>
<reference evidence="2 3" key="1">
    <citation type="submission" date="2015-12" db="EMBL/GenBank/DDBJ databases">
        <title>Draft genome sequence of Moniliophthora roreri, the causal agent of frosty pod rot of cacao.</title>
        <authorList>
            <person name="Aime M.C."/>
            <person name="Diaz-Valderrama J.R."/>
            <person name="Kijpornyongpan T."/>
            <person name="Phillips-Mora W."/>
        </authorList>
    </citation>
    <scope>NUCLEOTIDE SEQUENCE [LARGE SCALE GENOMIC DNA]</scope>
    <source>
        <strain evidence="2 3">MCA 2952</strain>
    </source>
</reference>
<evidence type="ECO:0008006" key="4">
    <source>
        <dbReference type="Google" id="ProtNLM"/>
    </source>
</evidence>
<dbReference type="EMBL" id="LATX01000520">
    <property type="protein sequence ID" value="KTB46029.1"/>
    <property type="molecule type" value="Genomic_DNA"/>
</dbReference>
<feature type="transmembrane region" description="Helical" evidence="1">
    <location>
        <begin position="162"/>
        <end position="191"/>
    </location>
</feature>